<name>A0A4Q7EBR2_9CYAN</name>
<organism evidence="1 2">
    <name type="scientific">Leptolyngbya iicbica LK</name>
    <dbReference type="NCBI Taxonomy" id="2294035"/>
    <lineage>
        <taxon>Bacteria</taxon>
        <taxon>Bacillati</taxon>
        <taxon>Cyanobacteriota</taxon>
        <taxon>Cyanophyceae</taxon>
        <taxon>Leptolyngbyales</taxon>
        <taxon>Leptolyngbyaceae</taxon>
        <taxon>Leptolyngbya group</taxon>
        <taxon>Leptolyngbya</taxon>
        <taxon>Leptolyngbya iicbica</taxon>
    </lineage>
</organism>
<dbReference type="Pfam" id="PF14105">
    <property type="entry name" value="DUF4278"/>
    <property type="match status" value="1"/>
</dbReference>
<sequence>MRLSFLGQSYEASTPAIEATEMSETATFLGKPYARKQYNVSQRQQPAAELTYRGVRYTA</sequence>
<comment type="caution">
    <text evidence="1">The sequence shown here is derived from an EMBL/GenBank/DDBJ whole genome shotgun (WGS) entry which is preliminary data.</text>
</comment>
<evidence type="ECO:0000313" key="1">
    <source>
        <dbReference type="EMBL" id="RZM78665.1"/>
    </source>
</evidence>
<dbReference type="Proteomes" id="UP000292459">
    <property type="component" value="Unassembled WGS sequence"/>
</dbReference>
<dbReference type="RefSeq" id="WP_084607259.1">
    <property type="nucleotide sequence ID" value="NZ_QVFV01000002.1"/>
</dbReference>
<dbReference type="InterPro" id="IPR025458">
    <property type="entry name" value="DUF4278"/>
</dbReference>
<keyword evidence="2" id="KW-1185">Reference proteome</keyword>
<gene>
    <name evidence="1" type="ORF">DYY88_07625</name>
</gene>
<reference evidence="1 2" key="1">
    <citation type="submission" date="2018-11" db="EMBL/GenBank/DDBJ databases">
        <title>Whole genome sequencing of an environmental sample.</title>
        <authorList>
            <person name="Sarangi A.N."/>
            <person name="Singh D."/>
            <person name="Tripathy S."/>
        </authorList>
    </citation>
    <scope>NUCLEOTIDE SEQUENCE [LARGE SCALE GENOMIC DNA]</scope>
    <source>
        <strain evidence="1 2">Lakshadweep</strain>
    </source>
</reference>
<dbReference type="EMBL" id="QVFV01000002">
    <property type="protein sequence ID" value="RZM78665.1"/>
    <property type="molecule type" value="Genomic_DNA"/>
</dbReference>
<proteinExistence type="predicted"/>
<dbReference type="OrthoDB" id="574269at2"/>
<dbReference type="AlphaFoldDB" id="A0A4Q7EBR2"/>
<protein>
    <submittedName>
        <fullName evidence="1">DUF4278 domain-containing protein</fullName>
    </submittedName>
</protein>
<evidence type="ECO:0000313" key="2">
    <source>
        <dbReference type="Proteomes" id="UP000292459"/>
    </source>
</evidence>
<accession>A0A4Q7EBR2</accession>